<evidence type="ECO:0000256" key="3">
    <source>
        <dbReference type="ARBA" id="ARBA00023237"/>
    </source>
</evidence>
<reference evidence="5" key="1">
    <citation type="submission" date="2015-01" db="EMBL/GenBank/DDBJ databases">
        <authorList>
            <person name="MANFREDI Pablo"/>
        </authorList>
    </citation>
    <scope>NUCLEOTIDE SEQUENCE [LARGE SCALE GENOMIC DNA]</scope>
    <source>
        <strain evidence="5">Cc11</strain>
    </source>
</reference>
<protein>
    <submittedName>
        <fullName evidence="4">Uncharacterized protein</fullName>
    </submittedName>
</protein>
<evidence type="ECO:0000313" key="5">
    <source>
        <dbReference type="Proteomes" id="UP000039370"/>
    </source>
</evidence>
<dbReference type="Proteomes" id="UP000039370">
    <property type="component" value="Unassembled WGS sequence"/>
</dbReference>
<dbReference type="EMBL" id="CDOK01000167">
    <property type="protein sequence ID" value="CEN52769.1"/>
    <property type="molecule type" value="Genomic_DNA"/>
</dbReference>
<organism evidence="4 5">
    <name type="scientific">Capnocytophaga canimorsus</name>
    <dbReference type="NCBI Taxonomy" id="28188"/>
    <lineage>
        <taxon>Bacteria</taxon>
        <taxon>Pseudomonadati</taxon>
        <taxon>Bacteroidota</taxon>
        <taxon>Flavobacteriia</taxon>
        <taxon>Flavobacteriales</taxon>
        <taxon>Flavobacteriaceae</taxon>
        <taxon>Capnocytophaga</taxon>
    </lineage>
</organism>
<keyword evidence="3" id="KW-0998">Cell outer membrane</keyword>
<name>A0A0B7IQB5_9FLAO</name>
<comment type="subcellular location">
    <subcellularLocation>
        <location evidence="1">Cell outer membrane</location>
    </subcellularLocation>
</comment>
<keyword evidence="2" id="KW-0472">Membrane</keyword>
<dbReference type="InterPro" id="IPR036942">
    <property type="entry name" value="Beta-barrel_TonB_sf"/>
</dbReference>
<dbReference type="RefSeq" id="WP_041988054.1">
    <property type="nucleotide sequence ID" value="NZ_CP022388.1"/>
</dbReference>
<dbReference type="AlphaFoldDB" id="A0A0B7IQB5"/>
<sequence>MSRLYTTIKIATLTVFGAMPVLLQAQNGKRDLGVKEVNVVKSYTPTIADAYKKKEDANLKDSLTLAKKQINYSIYSVPVASTFVPEKGKAATVLKNRKSVYNNSYAALGFGNYTTLYADASLSIPTTKESTFSVLFNHLSSAANVENVVPKSNFAQTQATLGYDFLNSDFNFGIQLNGGRRLHNWYGVKKGVYTDAELSALNNTAQAYIDYGARGYFNSHKSFFKGVEFAFVGLTDDYKTSETHLIIKPAFEFDLTEKEQAFRLNAFFDYLNGKFNQSYSSNEVVKNNWMLFGLNPTYHYTNADLTLKAGIGFAYASSNTQESEHGLYPDVEVSYRLLDDYIIGSASARGMMQQNSFSTFTKENPFVSPTLTLAPTDVNFDFSVGLKGKIDSNLSYQLQGGYKRYENLPMFVTQYQPSVSTFGYQHYNAFNVIYDQVDEAFFTVELGGNFERIAFFTLKGKVNTHTPKNQPEAWNLPHNQWSLYTDFKVTDELFVGTDIFFIGKRKDLDYPIFGATNPSAVTLKSYIDLNLHADYTLKNSWTIFAKINNILSDNYQHWHYYPVQGIQFLGGIKYQFKL</sequence>
<dbReference type="GO" id="GO:0009279">
    <property type="term" value="C:cell outer membrane"/>
    <property type="evidence" value="ECO:0007669"/>
    <property type="project" value="UniProtKB-SubCell"/>
</dbReference>
<dbReference type="SUPFAM" id="SSF56935">
    <property type="entry name" value="Porins"/>
    <property type="match status" value="1"/>
</dbReference>
<evidence type="ECO:0000313" key="4">
    <source>
        <dbReference type="EMBL" id="CEN52769.1"/>
    </source>
</evidence>
<evidence type="ECO:0000256" key="2">
    <source>
        <dbReference type="ARBA" id="ARBA00023136"/>
    </source>
</evidence>
<accession>A0A0B7IQB5</accession>
<proteinExistence type="predicted"/>
<dbReference type="Gene3D" id="2.40.170.20">
    <property type="entry name" value="TonB-dependent receptor, beta-barrel domain"/>
    <property type="match status" value="1"/>
</dbReference>
<evidence type="ECO:0000256" key="1">
    <source>
        <dbReference type="ARBA" id="ARBA00004442"/>
    </source>
</evidence>
<gene>
    <name evidence="4" type="ORF">CCAN11_2490085</name>
</gene>